<organism evidence="1 2">
    <name type="scientific">Vitis vinifera</name>
    <name type="common">Grape</name>
    <dbReference type="NCBI Taxonomy" id="29760"/>
    <lineage>
        <taxon>Eukaryota</taxon>
        <taxon>Viridiplantae</taxon>
        <taxon>Streptophyta</taxon>
        <taxon>Embryophyta</taxon>
        <taxon>Tracheophyta</taxon>
        <taxon>Spermatophyta</taxon>
        <taxon>Magnoliopsida</taxon>
        <taxon>eudicotyledons</taxon>
        <taxon>Gunneridae</taxon>
        <taxon>Pentapetalae</taxon>
        <taxon>rosids</taxon>
        <taxon>Vitales</taxon>
        <taxon>Vitaceae</taxon>
        <taxon>Viteae</taxon>
        <taxon>Vitis</taxon>
    </lineage>
</organism>
<gene>
    <name evidence="1" type="ORF">CK203_086984</name>
</gene>
<evidence type="ECO:0000313" key="2">
    <source>
        <dbReference type="Proteomes" id="UP000288805"/>
    </source>
</evidence>
<name>A0A438FIV8_VITVI</name>
<dbReference type="EMBL" id="QGNW01000873">
    <property type="protein sequence ID" value="RVW59923.1"/>
    <property type="molecule type" value="Genomic_DNA"/>
</dbReference>
<protein>
    <submittedName>
        <fullName evidence="1">Uncharacterized protein</fullName>
    </submittedName>
</protein>
<dbReference type="Proteomes" id="UP000288805">
    <property type="component" value="Unassembled WGS sequence"/>
</dbReference>
<reference evidence="1 2" key="1">
    <citation type="journal article" date="2018" name="PLoS Genet.">
        <title>Population sequencing reveals clonal diversity and ancestral inbreeding in the grapevine cultivar Chardonnay.</title>
        <authorList>
            <person name="Roach M.J."/>
            <person name="Johnson D.L."/>
            <person name="Bohlmann J."/>
            <person name="van Vuuren H.J."/>
            <person name="Jones S.J."/>
            <person name="Pretorius I.S."/>
            <person name="Schmidt S.A."/>
            <person name="Borneman A.R."/>
        </authorList>
    </citation>
    <scope>NUCLEOTIDE SEQUENCE [LARGE SCALE GENOMIC DNA]</scope>
    <source>
        <strain evidence="2">cv. Chardonnay</strain>
        <tissue evidence="1">Leaf</tissue>
    </source>
</reference>
<dbReference type="AlphaFoldDB" id="A0A438FIV8"/>
<comment type="caution">
    <text evidence="1">The sequence shown here is derived from an EMBL/GenBank/DDBJ whole genome shotgun (WGS) entry which is preliminary data.</text>
</comment>
<evidence type="ECO:0000313" key="1">
    <source>
        <dbReference type="EMBL" id="RVW59923.1"/>
    </source>
</evidence>
<proteinExistence type="predicted"/>
<sequence length="36" mass="4127">MSGSAEVFFQFEQDIHWLQVEETSLKGEEFGKVPVP</sequence>
<accession>A0A438FIV8</accession>